<evidence type="ECO:0000256" key="1">
    <source>
        <dbReference type="ARBA" id="ARBA00022473"/>
    </source>
</evidence>
<protein>
    <recommendedName>
        <fullName evidence="4">Hint domain-containing protein</fullName>
    </recommendedName>
</protein>
<dbReference type="InterPro" id="IPR006141">
    <property type="entry name" value="Intein_N"/>
</dbReference>
<gene>
    <name evidence="5" type="primary">Necator_chrX.g26425</name>
    <name evidence="5" type="ORF">RB195_026258</name>
</gene>
<proteinExistence type="predicted"/>
<accession>A0ABR1EW37</accession>
<dbReference type="Proteomes" id="UP001303046">
    <property type="component" value="Unassembled WGS sequence"/>
</dbReference>
<keyword evidence="3" id="KW-0732">Signal</keyword>
<feature type="compositionally biased region" description="Basic and acidic residues" evidence="2">
    <location>
        <begin position="196"/>
        <end position="205"/>
    </location>
</feature>
<feature type="region of interest" description="Disordered" evidence="2">
    <location>
        <begin position="184"/>
        <end position="213"/>
    </location>
</feature>
<dbReference type="InterPro" id="IPR001767">
    <property type="entry name" value="Hedgehog_Hint"/>
</dbReference>
<keyword evidence="1" id="KW-0217">Developmental protein</keyword>
<evidence type="ECO:0000256" key="3">
    <source>
        <dbReference type="SAM" id="SignalP"/>
    </source>
</evidence>
<dbReference type="PANTHER" id="PTHR46706">
    <property type="entry name" value="PROTEIN QUA-1-RELATED"/>
    <property type="match status" value="1"/>
</dbReference>
<feature type="domain" description="Hint" evidence="4">
    <location>
        <begin position="423"/>
        <end position="527"/>
    </location>
</feature>
<name>A0ABR1EW37_NECAM</name>
<organism evidence="5 6">
    <name type="scientific">Necator americanus</name>
    <name type="common">Human hookworm</name>
    <dbReference type="NCBI Taxonomy" id="51031"/>
    <lineage>
        <taxon>Eukaryota</taxon>
        <taxon>Metazoa</taxon>
        <taxon>Ecdysozoa</taxon>
        <taxon>Nematoda</taxon>
        <taxon>Chromadorea</taxon>
        <taxon>Rhabditida</taxon>
        <taxon>Rhabditina</taxon>
        <taxon>Rhabditomorpha</taxon>
        <taxon>Strongyloidea</taxon>
        <taxon>Ancylostomatidae</taxon>
        <taxon>Bunostominae</taxon>
        <taxon>Necator</taxon>
    </lineage>
</organism>
<reference evidence="5 6" key="1">
    <citation type="submission" date="2023-08" db="EMBL/GenBank/DDBJ databases">
        <title>A Necator americanus chromosomal reference genome.</title>
        <authorList>
            <person name="Ilik V."/>
            <person name="Petrzelkova K.J."/>
            <person name="Pardy F."/>
            <person name="Fuh T."/>
            <person name="Niatou-Singa F.S."/>
            <person name="Gouil Q."/>
            <person name="Baker L."/>
            <person name="Ritchie M.E."/>
            <person name="Jex A.R."/>
            <person name="Gazzola D."/>
            <person name="Li H."/>
            <person name="Toshio Fujiwara R."/>
            <person name="Zhan B."/>
            <person name="Aroian R.V."/>
            <person name="Pafco B."/>
            <person name="Schwarz E.M."/>
        </authorList>
    </citation>
    <scope>NUCLEOTIDE SEQUENCE [LARGE SCALE GENOMIC DNA]</scope>
    <source>
        <strain evidence="5 6">Aroian</strain>
        <tissue evidence="5">Whole animal</tissue>
    </source>
</reference>
<comment type="caution">
    <text evidence="5">The sequence shown here is derived from an EMBL/GenBank/DDBJ whole genome shotgun (WGS) entry which is preliminary data.</text>
</comment>
<evidence type="ECO:0000313" key="5">
    <source>
        <dbReference type="EMBL" id="KAK6766879.1"/>
    </source>
</evidence>
<dbReference type="Gene3D" id="2.170.16.10">
    <property type="entry name" value="Hedgehog/Intein (Hint) domain"/>
    <property type="match status" value="1"/>
</dbReference>
<dbReference type="InterPro" id="IPR052140">
    <property type="entry name" value="Dev_Signal_Hedgehog-like"/>
</dbReference>
<evidence type="ECO:0000259" key="4">
    <source>
        <dbReference type="SMART" id="SM00306"/>
    </source>
</evidence>
<feature type="signal peptide" evidence="3">
    <location>
        <begin position="1"/>
        <end position="18"/>
    </location>
</feature>
<evidence type="ECO:0000256" key="2">
    <source>
        <dbReference type="SAM" id="MobiDB-lite"/>
    </source>
</evidence>
<keyword evidence="6" id="KW-1185">Reference proteome</keyword>
<dbReference type="InterPro" id="IPR036844">
    <property type="entry name" value="Hint_dom_sf"/>
</dbReference>
<dbReference type="SMART" id="SM00306">
    <property type="entry name" value="HintN"/>
    <property type="match status" value="1"/>
</dbReference>
<dbReference type="CDD" id="cd00081">
    <property type="entry name" value="Hint"/>
    <property type="match status" value="1"/>
</dbReference>
<dbReference type="Pfam" id="PF01079">
    <property type="entry name" value="Hint"/>
    <property type="match status" value="1"/>
</dbReference>
<dbReference type="SUPFAM" id="SSF51294">
    <property type="entry name" value="Hedgehog/intein (Hint) domain"/>
    <property type="match status" value="1"/>
</dbReference>
<feature type="chain" id="PRO_5045948978" description="Hint domain-containing protein" evidence="3">
    <location>
        <begin position="19"/>
        <end position="641"/>
    </location>
</feature>
<dbReference type="PANTHER" id="PTHR46706:SF12">
    <property type="entry name" value="PROTEIN QUA-1-RELATED"/>
    <property type="match status" value="1"/>
</dbReference>
<dbReference type="InterPro" id="IPR003587">
    <property type="entry name" value="Hint_dom_N"/>
</dbReference>
<dbReference type="PROSITE" id="PS50817">
    <property type="entry name" value="INTEIN_N_TER"/>
    <property type="match status" value="1"/>
</dbReference>
<evidence type="ECO:0000313" key="6">
    <source>
        <dbReference type="Proteomes" id="UP001303046"/>
    </source>
</evidence>
<sequence length="641" mass="72897">MWVLLKALFLISVPYSRSQVIHDGGTCGQKAIPYRISIDSKGSPKLYCLTPACLNDELSSHGDSRYRGDGERRSLVKCKPFKDVVCTGELQWTGGLLEVNNGTHNVLSTACCAYVGMARSHLVRTIFLGSDDSYEGGFHEGAGRNGGFDLIKEVRKSVNGDNRIQYIVTVHRLPCVPDRLRSKGYSGESITRNKRRQDVPRKENEYDYELEENDRPRRSYRDLVERPYRRNRRQGFRRRAMMRDYDDYYDYDYAVIVPRQMMTRRRQAANRLWPIARARADGGVFQPNDLIPIKPEQDVIVSSGSLDDFTQIAPPQQVQAARVTNSIIDGPLPPPSVSYQPDQQSLPQYVPAYREETAYNPTIYAQPPSKPTVQFRQPVPPEYPKALQAPIQHAQPAPQYYYTYPSYPAYYTPPGLNTIFEQLQCFSGDMEVETPSGSKAIKDVEVGDMVLSIDESMVTFSPVIMFLHKLESETAQFLQLKLESGDSLKITDNHLMYVANCNGNETETLRLVPAREARIGQCVQIMGSAASLAGRKITSIGKVTGVGIYAPLTTTGDIMMRNFRLLWLVSLIIEATYGLNTVSDLIILHRLKKMYWFPIRTKKEEQVEKIANRHMLKQPLMKFDLLWKKFHGRKRSPPQVL</sequence>
<dbReference type="EMBL" id="JAVFWL010000006">
    <property type="protein sequence ID" value="KAK6766879.1"/>
    <property type="molecule type" value="Genomic_DNA"/>
</dbReference>